<feature type="chain" id="PRO_5003188265" description="GLPGLI family protein" evidence="1">
    <location>
        <begin position="21"/>
        <end position="266"/>
    </location>
</feature>
<dbReference type="HOGENOM" id="CLU_066214_0_2_10"/>
<feature type="signal peptide" evidence="1">
    <location>
        <begin position="1"/>
        <end position="20"/>
    </location>
</feature>
<evidence type="ECO:0008006" key="4">
    <source>
        <dbReference type="Google" id="ProtNLM"/>
    </source>
</evidence>
<dbReference type="KEGG" id="lby:Lbys_1546"/>
<dbReference type="STRING" id="649349.Lbys_1546"/>
<proteinExistence type="predicted"/>
<accession>E4RXM1</accession>
<dbReference type="eggNOG" id="ENOG5031YMS">
    <property type="taxonomic scope" value="Bacteria"/>
</dbReference>
<gene>
    <name evidence="2" type="ordered locus">Lbys_1546</name>
</gene>
<dbReference type="AlphaFoldDB" id="E4RXM1"/>
<sequence>MNKFINTLLFLILFSPLTFSQSFNYEFVYKYETQTHIDKKNTKTGWAVLRANDSLTYFADQWLIKRNEITGNKQFSSQEKIKEISVLPMPVFNYEILKNDSVLTFTHKLDNTYVGFEEQVLGASQWIILPQKEKFLNLSIQKAEIAFGGRQWEAWFTQDIPLNAGPYKFNGLPGLIVKIKSLDNEHIFELSEIKKTDKLIPEITFTKVSKNKYQSLRDLAPVRNMERLNQMGALSGLSVDGRPISASDFISQLKLELANANHIEKE</sequence>
<dbReference type="InterPro" id="IPR005901">
    <property type="entry name" value="GLPGLI"/>
</dbReference>
<protein>
    <recommendedName>
        <fullName evidence="4">GLPGLI family protein</fullName>
    </recommendedName>
</protein>
<reference key="1">
    <citation type="submission" date="2010-11" db="EMBL/GenBank/DDBJ databases">
        <title>The complete genome of Leadbetterella byssophila DSM 17132.</title>
        <authorList>
            <consortium name="US DOE Joint Genome Institute (JGI-PGF)"/>
            <person name="Lucas S."/>
            <person name="Copeland A."/>
            <person name="Lapidus A."/>
            <person name="Glavina del Rio T."/>
            <person name="Dalin E."/>
            <person name="Tice H."/>
            <person name="Bruce D."/>
            <person name="Goodwin L."/>
            <person name="Pitluck S."/>
            <person name="Kyrpides N."/>
            <person name="Mavromatis K."/>
            <person name="Ivanova N."/>
            <person name="Teshima H."/>
            <person name="Brettin T."/>
            <person name="Detter J.C."/>
            <person name="Han C."/>
            <person name="Tapia R."/>
            <person name="Land M."/>
            <person name="Hauser L."/>
            <person name="Markowitz V."/>
            <person name="Cheng J.-F."/>
            <person name="Hugenholtz P."/>
            <person name="Woyke T."/>
            <person name="Wu D."/>
            <person name="Tindall B."/>
            <person name="Pomrenke H.G."/>
            <person name="Brambilla E."/>
            <person name="Klenk H.-P."/>
            <person name="Eisen J.A."/>
        </authorList>
    </citation>
    <scope>NUCLEOTIDE SEQUENCE [LARGE SCALE GENOMIC DNA]</scope>
    <source>
        <strain>DSM 17132</strain>
    </source>
</reference>
<dbReference type="NCBIfam" id="TIGR01200">
    <property type="entry name" value="GLPGLI"/>
    <property type="match status" value="1"/>
</dbReference>
<dbReference type="OrthoDB" id="1440774at2"/>
<reference evidence="2 3" key="2">
    <citation type="journal article" date="2011" name="Stand. Genomic Sci.">
        <title>Complete genome sequence of Leadbetterella byssophila type strain (4M15).</title>
        <authorList>
            <person name="Abt B."/>
            <person name="Teshima H."/>
            <person name="Lucas S."/>
            <person name="Lapidus A."/>
            <person name="Del Rio T.G."/>
            <person name="Nolan M."/>
            <person name="Tice H."/>
            <person name="Cheng J.F."/>
            <person name="Pitluck S."/>
            <person name="Liolios K."/>
            <person name="Pagani I."/>
            <person name="Ivanova N."/>
            <person name="Mavromatis K."/>
            <person name="Pati A."/>
            <person name="Tapia R."/>
            <person name="Han C."/>
            <person name="Goodwin L."/>
            <person name="Chen A."/>
            <person name="Palaniappan K."/>
            <person name="Land M."/>
            <person name="Hauser L."/>
            <person name="Chang Y.J."/>
            <person name="Jeffries C.D."/>
            <person name="Rohde M."/>
            <person name="Goker M."/>
            <person name="Tindall B.J."/>
            <person name="Detter J.C."/>
            <person name="Woyke T."/>
            <person name="Bristow J."/>
            <person name="Eisen J.A."/>
            <person name="Markowitz V."/>
            <person name="Hugenholtz P."/>
            <person name="Klenk H.P."/>
            <person name="Kyrpides N.C."/>
        </authorList>
    </citation>
    <scope>NUCLEOTIDE SEQUENCE [LARGE SCALE GENOMIC DNA]</scope>
    <source>
        <strain evidence="3">DSM 17132 / JCM 16389 / KACC 11308 / NBRC 106382 / 4M15</strain>
    </source>
</reference>
<dbReference type="Pfam" id="PF09697">
    <property type="entry name" value="Porph_ging"/>
    <property type="match status" value="1"/>
</dbReference>
<evidence type="ECO:0000313" key="2">
    <source>
        <dbReference type="EMBL" id="ADQ17256.1"/>
    </source>
</evidence>
<dbReference type="Proteomes" id="UP000007435">
    <property type="component" value="Chromosome"/>
</dbReference>
<dbReference type="EMBL" id="CP002305">
    <property type="protein sequence ID" value="ADQ17256.1"/>
    <property type="molecule type" value="Genomic_DNA"/>
</dbReference>
<evidence type="ECO:0000313" key="3">
    <source>
        <dbReference type="Proteomes" id="UP000007435"/>
    </source>
</evidence>
<keyword evidence="3" id="KW-1185">Reference proteome</keyword>
<keyword evidence="1" id="KW-0732">Signal</keyword>
<evidence type="ECO:0000256" key="1">
    <source>
        <dbReference type="SAM" id="SignalP"/>
    </source>
</evidence>
<name>E4RXM1_LEAB4</name>
<dbReference type="RefSeq" id="WP_013408305.1">
    <property type="nucleotide sequence ID" value="NC_014655.1"/>
</dbReference>
<organism evidence="2 3">
    <name type="scientific">Leadbetterella byssophila (strain DSM 17132 / JCM 16389 / KACC 11308 / NBRC 106382 / 4M15)</name>
    <dbReference type="NCBI Taxonomy" id="649349"/>
    <lineage>
        <taxon>Bacteria</taxon>
        <taxon>Pseudomonadati</taxon>
        <taxon>Bacteroidota</taxon>
        <taxon>Cytophagia</taxon>
        <taxon>Cytophagales</taxon>
        <taxon>Leadbetterellaceae</taxon>
        <taxon>Leadbetterella</taxon>
    </lineage>
</organism>